<dbReference type="AlphaFoldDB" id="A0A151JAW1"/>
<organism evidence="2 3">
    <name type="scientific">Trachymyrmex cornetzi</name>
    <dbReference type="NCBI Taxonomy" id="471704"/>
    <lineage>
        <taxon>Eukaryota</taxon>
        <taxon>Metazoa</taxon>
        <taxon>Ecdysozoa</taxon>
        <taxon>Arthropoda</taxon>
        <taxon>Hexapoda</taxon>
        <taxon>Insecta</taxon>
        <taxon>Pterygota</taxon>
        <taxon>Neoptera</taxon>
        <taxon>Endopterygota</taxon>
        <taxon>Hymenoptera</taxon>
        <taxon>Apocrita</taxon>
        <taxon>Aculeata</taxon>
        <taxon>Formicoidea</taxon>
        <taxon>Formicidae</taxon>
        <taxon>Myrmicinae</taxon>
        <taxon>Trachymyrmex</taxon>
    </lineage>
</organism>
<protein>
    <recommendedName>
        <fullName evidence="1">Myb/SANT-like DNA-binding domain-containing protein</fullName>
    </recommendedName>
</protein>
<dbReference type="Pfam" id="PF13837">
    <property type="entry name" value="Myb_DNA-bind_4"/>
    <property type="match status" value="1"/>
</dbReference>
<gene>
    <name evidence="2" type="ORF">ALC57_05358</name>
</gene>
<keyword evidence="3" id="KW-1185">Reference proteome</keyword>
<feature type="non-terminal residue" evidence="2">
    <location>
        <position position="1"/>
    </location>
</feature>
<dbReference type="InterPro" id="IPR044822">
    <property type="entry name" value="Myb_DNA-bind_4"/>
</dbReference>
<dbReference type="EMBL" id="KQ979210">
    <property type="protein sequence ID" value="KYN22247.1"/>
    <property type="molecule type" value="Genomic_DNA"/>
</dbReference>
<sequence>LWNKSETTLLLQTYNEYKDQFRNGKGTVKQYWEKIAKIMQEKGYEVTGVKCSTKFQSMKRTYKVFISHNKKGGNNRKEWDYLQIMQELFTDKPWIQPLSVAESHVNETEEKENILEERGKIQHFLYR</sequence>
<accession>A0A151JAW1</accession>
<dbReference type="PANTHER" id="PTHR47595:SF1">
    <property type="entry name" value="MYB_SANT-LIKE DNA-BINDING DOMAIN-CONTAINING PROTEIN"/>
    <property type="match status" value="1"/>
</dbReference>
<feature type="domain" description="Myb/SANT-like DNA-binding" evidence="1">
    <location>
        <begin position="2"/>
        <end position="88"/>
    </location>
</feature>
<name>A0A151JAW1_9HYME</name>
<dbReference type="PANTHER" id="PTHR47595">
    <property type="entry name" value="HEAT SHOCK 70 KDA PROTEIN 14"/>
    <property type="match status" value="1"/>
</dbReference>
<evidence type="ECO:0000259" key="1">
    <source>
        <dbReference type="Pfam" id="PF13837"/>
    </source>
</evidence>
<evidence type="ECO:0000313" key="3">
    <source>
        <dbReference type="Proteomes" id="UP000078492"/>
    </source>
</evidence>
<reference evidence="2 3" key="1">
    <citation type="submission" date="2015-09" db="EMBL/GenBank/DDBJ databases">
        <title>Trachymyrmex cornetzi WGS genome.</title>
        <authorList>
            <person name="Nygaard S."/>
            <person name="Hu H."/>
            <person name="Boomsma J."/>
            <person name="Zhang G."/>
        </authorList>
    </citation>
    <scope>NUCLEOTIDE SEQUENCE [LARGE SCALE GENOMIC DNA]</scope>
    <source>
        <strain evidence="2">Tcor2-1</strain>
        <tissue evidence="2">Whole body</tissue>
    </source>
</reference>
<evidence type="ECO:0000313" key="2">
    <source>
        <dbReference type="EMBL" id="KYN22247.1"/>
    </source>
</evidence>
<proteinExistence type="predicted"/>
<dbReference type="Gene3D" id="1.10.10.60">
    <property type="entry name" value="Homeodomain-like"/>
    <property type="match status" value="1"/>
</dbReference>
<dbReference type="Proteomes" id="UP000078492">
    <property type="component" value="Unassembled WGS sequence"/>
</dbReference>